<reference evidence="2 3" key="1">
    <citation type="journal article" date="2020" name="BMC Genomics">
        <title>Intraspecific diversification of the crop wild relative Brassica cretica Lam. using demographic model selection.</title>
        <authorList>
            <person name="Kioukis A."/>
            <person name="Michalopoulou V.A."/>
            <person name="Briers L."/>
            <person name="Pirintsos S."/>
            <person name="Studholme D.J."/>
            <person name="Pavlidis P."/>
            <person name="Sarris P.F."/>
        </authorList>
    </citation>
    <scope>NUCLEOTIDE SEQUENCE [LARGE SCALE GENOMIC DNA]</scope>
    <source>
        <strain evidence="3">cv. PFS-1207/04</strain>
    </source>
</reference>
<accession>A0ABQ7CDK9</accession>
<organism evidence="2 3">
    <name type="scientific">Brassica cretica</name>
    <name type="common">Mustard</name>
    <dbReference type="NCBI Taxonomy" id="69181"/>
    <lineage>
        <taxon>Eukaryota</taxon>
        <taxon>Viridiplantae</taxon>
        <taxon>Streptophyta</taxon>
        <taxon>Embryophyta</taxon>
        <taxon>Tracheophyta</taxon>
        <taxon>Spermatophyta</taxon>
        <taxon>Magnoliopsida</taxon>
        <taxon>eudicotyledons</taxon>
        <taxon>Gunneridae</taxon>
        <taxon>Pentapetalae</taxon>
        <taxon>rosids</taxon>
        <taxon>malvids</taxon>
        <taxon>Brassicales</taxon>
        <taxon>Brassicaceae</taxon>
        <taxon>Brassiceae</taxon>
        <taxon>Brassica</taxon>
    </lineage>
</organism>
<evidence type="ECO:0000313" key="3">
    <source>
        <dbReference type="Proteomes" id="UP000266723"/>
    </source>
</evidence>
<evidence type="ECO:0000313" key="2">
    <source>
        <dbReference type="EMBL" id="KAF3549268.1"/>
    </source>
</evidence>
<dbReference type="EMBL" id="QGKV02000832">
    <property type="protein sequence ID" value="KAF3549268.1"/>
    <property type="molecule type" value="Genomic_DNA"/>
</dbReference>
<dbReference type="Proteomes" id="UP000266723">
    <property type="component" value="Unassembled WGS sequence"/>
</dbReference>
<gene>
    <name evidence="2" type="ORF">DY000_02007095</name>
</gene>
<evidence type="ECO:0000256" key="1">
    <source>
        <dbReference type="SAM" id="MobiDB-lite"/>
    </source>
</evidence>
<keyword evidence="3" id="KW-1185">Reference proteome</keyword>
<proteinExistence type="predicted"/>
<protein>
    <submittedName>
        <fullName evidence="2">Uncharacterized protein</fullName>
    </submittedName>
</protein>
<sequence>METGISMAMDRRVTSTRVRSTRNPTARTTAPITAGVMETLLTRSHHHRLKRARLKQCLIGFVGVKIGHDGINV</sequence>
<name>A0ABQ7CDK9_BRACR</name>
<feature type="region of interest" description="Disordered" evidence="1">
    <location>
        <begin position="1"/>
        <end position="29"/>
    </location>
</feature>
<comment type="caution">
    <text evidence="2">The sequence shown here is derived from an EMBL/GenBank/DDBJ whole genome shotgun (WGS) entry which is preliminary data.</text>
</comment>